<feature type="region of interest" description="Disordered" evidence="1">
    <location>
        <begin position="681"/>
        <end position="706"/>
    </location>
</feature>
<evidence type="ECO:0000256" key="2">
    <source>
        <dbReference type="SAM" id="Phobius"/>
    </source>
</evidence>
<keyword evidence="2" id="KW-0472">Membrane</keyword>
<keyword evidence="2" id="KW-0812">Transmembrane</keyword>
<evidence type="ECO:0000313" key="4">
    <source>
        <dbReference type="Proteomes" id="UP000001918"/>
    </source>
</evidence>
<dbReference type="InterPro" id="IPR046112">
    <property type="entry name" value="DUF6049"/>
</dbReference>
<dbReference type="AlphaFoldDB" id="D1A951"/>
<dbReference type="EMBL" id="CP001738">
    <property type="protein sequence ID" value="ACZ00481.1"/>
    <property type="molecule type" value="Genomic_DNA"/>
</dbReference>
<dbReference type="STRING" id="471852.Tcur_4966"/>
<dbReference type="HOGENOM" id="CLU_019407_0_0_11"/>
<feature type="compositionally biased region" description="Low complexity" evidence="1">
    <location>
        <begin position="9"/>
        <end position="23"/>
    </location>
</feature>
<dbReference type="Proteomes" id="UP000001918">
    <property type="component" value="Chromosome"/>
</dbReference>
<evidence type="ECO:0000256" key="1">
    <source>
        <dbReference type="SAM" id="MobiDB-lite"/>
    </source>
</evidence>
<keyword evidence="4" id="KW-1185">Reference proteome</keyword>
<name>D1A951_THECD</name>
<protein>
    <submittedName>
        <fullName evidence="3">Uncharacterized protein</fullName>
    </submittedName>
</protein>
<proteinExistence type="predicted"/>
<accession>D1A951</accession>
<keyword evidence="2" id="KW-1133">Transmembrane helix</keyword>
<gene>
    <name evidence="3" type="ordered locus">Tcur_4966</name>
</gene>
<reference evidence="3 4" key="1">
    <citation type="journal article" date="2011" name="Stand. Genomic Sci.">
        <title>Complete genome sequence of Thermomonospora curvata type strain (B9).</title>
        <authorList>
            <person name="Chertkov O."/>
            <person name="Sikorski J."/>
            <person name="Nolan M."/>
            <person name="Lapidus A."/>
            <person name="Lucas S."/>
            <person name="Del Rio T.G."/>
            <person name="Tice H."/>
            <person name="Cheng J.F."/>
            <person name="Goodwin L."/>
            <person name="Pitluck S."/>
            <person name="Liolios K."/>
            <person name="Ivanova N."/>
            <person name="Mavromatis K."/>
            <person name="Mikhailova N."/>
            <person name="Ovchinnikova G."/>
            <person name="Pati A."/>
            <person name="Chen A."/>
            <person name="Palaniappan K."/>
            <person name="Djao O.D."/>
            <person name="Land M."/>
            <person name="Hauser L."/>
            <person name="Chang Y.J."/>
            <person name="Jeffries C.D."/>
            <person name="Brettin T."/>
            <person name="Han C."/>
            <person name="Detter J.C."/>
            <person name="Rohde M."/>
            <person name="Goker M."/>
            <person name="Woyke T."/>
            <person name="Bristow J."/>
            <person name="Eisen J.A."/>
            <person name="Markowitz V."/>
            <person name="Hugenholtz P."/>
            <person name="Klenk H.P."/>
            <person name="Kyrpides N.C."/>
        </authorList>
    </citation>
    <scope>NUCLEOTIDE SEQUENCE [LARGE SCALE GENOMIC DNA]</scope>
    <source>
        <strain evidence="4">ATCC 19995 / DSM 43183 / JCM 3096 / KCTC 9072 / NBRC 15933 / NCIMB 10081 / Henssen B9</strain>
    </source>
</reference>
<evidence type="ECO:0000313" key="3">
    <source>
        <dbReference type="EMBL" id="ACZ00481.1"/>
    </source>
</evidence>
<dbReference type="Pfam" id="PF19516">
    <property type="entry name" value="DUF6049"/>
    <property type="match status" value="1"/>
</dbReference>
<organism evidence="3 4">
    <name type="scientific">Thermomonospora curvata (strain ATCC 19995 / DSM 43183 / JCM 3096 / KCTC 9072 / NBRC 15933 / NCIMB 10081 / Henssen B9)</name>
    <dbReference type="NCBI Taxonomy" id="471852"/>
    <lineage>
        <taxon>Bacteria</taxon>
        <taxon>Bacillati</taxon>
        <taxon>Actinomycetota</taxon>
        <taxon>Actinomycetes</taxon>
        <taxon>Streptosporangiales</taxon>
        <taxon>Thermomonosporaceae</taxon>
        <taxon>Thermomonospora</taxon>
    </lineage>
</organism>
<dbReference type="eggNOG" id="COG3170">
    <property type="taxonomic scope" value="Bacteria"/>
</dbReference>
<sequence length="706" mass="76350">MSLAQSRLAPAAAPAGQATGAQTVMAGRRQTPVSLSITAIAPRTVTARSKITLQGHVVNRSGQPLAGVRYRLRYSNRAVVSRGRLAQLAQSDVAALPGVTADQMLGDGTLAAGDAQVPWKIQVAAKSLHLENKFGTFPIGVEFYTQAGQVLAGQVTFLVWQPPGRKWFKKTSIGWVWPLADRMHRSADHIFLDDRLETDLSPNGRLGRLVAAAESTDTPLTWAIDPALLDDARAMTASKGYTVRPPGRAPAKKPASATARAWLDRLKRASSRDSYFALPYADVDADALVRNDLTGHLKAAYNHRRVAQEVLGRPADAQIAWPVPGVSENRTLAWMSRLGSDTFLMSSAVFPPAGNVTYTPSATASLPTPSGPRPVVVYDQTLSKIVSVDTTDPGQRLLAEQRFLAETAMITAELPQLARTIVIAPSRYWNPGPQFAEHLLEWTAKASWLRPAKIGDIARARPQQLTFTGYPDSYAAYELGPKYLGEVRKIAGRANGFAAILNPVSYPHARAILRMESGSWRGSRTLAQRARSARDQLGDHVAAEINRVGLARRDNVVQLAGRTGNFLLTINNELSDRSVRLRIEITPRIPARLQIGEYESDIVLGPNERASIDVEVESFAQGPTQVDVKLLTPEGKTYRTHVLTINTTGYGTVALLITGGSLAVLFVGVGFRAMRARRRNKMEASGDGSPGGESPWAQAPGRPTGG</sequence>
<feature type="transmembrane region" description="Helical" evidence="2">
    <location>
        <begin position="649"/>
        <end position="671"/>
    </location>
</feature>
<dbReference type="KEGG" id="tcu:Tcur_4966"/>
<feature type="region of interest" description="Disordered" evidence="1">
    <location>
        <begin position="1"/>
        <end position="25"/>
    </location>
</feature>
<dbReference type="OrthoDB" id="3797035at2"/>